<protein>
    <recommendedName>
        <fullName evidence="1">F-box domain-containing protein</fullName>
    </recommendedName>
</protein>
<dbReference type="EMBL" id="MTKT01002440">
    <property type="protein sequence ID" value="OWM79661.1"/>
    <property type="molecule type" value="Genomic_DNA"/>
</dbReference>
<dbReference type="AlphaFoldDB" id="A0A218X586"/>
<dbReference type="InterPro" id="IPR036047">
    <property type="entry name" value="F-box-like_dom_sf"/>
</dbReference>
<accession>A0A218X586</accession>
<dbReference type="CDD" id="cd09917">
    <property type="entry name" value="F-box_SF"/>
    <property type="match status" value="1"/>
</dbReference>
<dbReference type="InterPro" id="IPR001810">
    <property type="entry name" value="F-box_dom"/>
</dbReference>
<name>A0A218X586_PUNGR</name>
<sequence>MESLPVELCLKIFCCLDHQDLAAALQGRDGERIGLFHMPLPAQNHGKMRTRGLKIIREGENYYLVCQGKIQRYLGSRTQKRRVMNWPSRNLNGEGPTPEEISSRGILDRIIFFIGDLEVASSEAKAAKRSRVL</sequence>
<dbReference type="Pfam" id="PF12937">
    <property type="entry name" value="F-box-like"/>
    <property type="match status" value="1"/>
</dbReference>
<organism evidence="2 3">
    <name type="scientific">Punica granatum</name>
    <name type="common">Pomegranate</name>
    <dbReference type="NCBI Taxonomy" id="22663"/>
    <lineage>
        <taxon>Eukaryota</taxon>
        <taxon>Viridiplantae</taxon>
        <taxon>Streptophyta</taxon>
        <taxon>Embryophyta</taxon>
        <taxon>Tracheophyta</taxon>
        <taxon>Spermatophyta</taxon>
        <taxon>Magnoliopsida</taxon>
        <taxon>eudicotyledons</taxon>
        <taxon>Gunneridae</taxon>
        <taxon>Pentapetalae</taxon>
        <taxon>rosids</taxon>
        <taxon>malvids</taxon>
        <taxon>Myrtales</taxon>
        <taxon>Lythraceae</taxon>
        <taxon>Punica</taxon>
    </lineage>
</organism>
<dbReference type="Proteomes" id="UP000197138">
    <property type="component" value="Unassembled WGS sequence"/>
</dbReference>
<evidence type="ECO:0000313" key="3">
    <source>
        <dbReference type="Proteomes" id="UP000197138"/>
    </source>
</evidence>
<gene>
    <name evidence="2" type="ORF">CDL15_Pgr023073</name>
</gene>
<feature type="domain" description="F-box" evidence="1">
    <location>
        <begin position="2"/>
        <end position="25"/>
    </location>
</feature>
<evidence type="ECO:0000313" key="2">
    <source>
        <dbReference type="EMBL" id="OWM79661.1"/>
    </source>
</evidence>
<proteinExistence type="predicted"/>
<reference evidence="3" key="1">
    <citation type="journal article" date="2017" name="Plant J.">
        <title>The pomegranate (Punica granatum L.) genome and the genomics of punicalagin biosynthesis.</title>
        <authorList>
            <person name="Qin G."/>
            <person name="Xu C."/>
            <person name="Ming R."/>
            <person name="Tang H."/>
            <person name="Guyot R."/>
            <person name="Kramer E.M."/>
            <person name="Hu Y."/>
            <person name="Yi X."/>
            <person name="Qi Y."/>
            <person name="Xu X."/>
            <person name="Gao Z."/>
            <person name="Pan H."/>
            <person name="Jian J."/>
            <person name="Tian Y."/>
            <person name="Yue Z."/>
            <person name="Xu Y."/>
        </authorList>
    </citation>
    <scope>NUCLEOTIDE SEQUENCE [LARGE SCALE GENOMIC DNA]</scope>
    <source>
        <strain evidence="3">cv. Dabenzi</strain>
    </source>
</reference>
<dbReference type="SUPFAM" id="SSF81383">
    <property type="entry name" value="F-box domain"/>
    <property type="match status" value="1"/>
</dbReference>
<evidence type="ECO:0000259" key="1">
    <source>
        <dbReference type="Pfam" id="PF12937"/>
    </source>
</evidence>
<comment type="caution">
    <text evidence="2">The sequence shown here is derived from an EMBL/GenBank/DDBJ whole genome shotgun (WGS) entry which is preliminary data.</text>
</comment>